<evidence type="ECO:0000256" key="5">
    <source>
        <dbReference type="SAM" id="MobiDB-lite"/>
    </source>
</evidence>
<gene>
    <name evidence="9" type="ORF">SAMN05216361_2522</name>
</gene>
<evidence type="ECO:0000256" key="2">
    <source>
        <dbReference type="ARBA" id="ARBA00008150"/>
    </source>
</evidence>
<dbReference type="OrthoDB" id="7067274at2"/>
<evidence type="ECO:0000256" key="6">
    <source>
        <dbReference type="SAM" id="SignalP"/>
    </source>
</evidence>
<feature type="chain" id="PRO_5012431925" evidence="6">
    <location>
        <begin position="33"/>
        <end position="363"/>
    </location>
</feature>
<organism evidence="9 10">
    <name type="scientific">Marisediminitalea aggregata</name>
    <dbReference type="NCBI Taxonomy" id="634436"/>
    <lineage>
        <taxon>Bacteria</taxon>
        <taxon>Pseudomonadati</taxon>
        <taxon>Pseudomonadota</taxon>
        <taxon>Gammaproteobacteria</taxon>
        <taxon>Alteromonadales</taxon>
        <taxon>Alteromonadaceae</taxon>
        <taxon>Marisediminitalea</taxon>
    </lineage>
</organism>
<dbReference type="STRING" id="634436.SAMN05216361_2522"/>
<dbReference type="PANTHER" id="PTHR38782">
    <property type="match status" value="1"/>
</dbReference>
<feature type="region of interest" description="Disordered" evidence="5">
    <location>
        <begin position="36"/>
        <end position="56"/>
    </location>
</feature>
<dbReference type="EMBL" id="FQWD01000004">
    <property type="protein sequence ID" value="SHG59934.1"/>
    <property type="molecule type" value="Genomic_DNA"/>
</dbReference>
<evidence type="ECO:0000259" key="7">
    <source>
        <dbReference type="Pfam" id="PF03888"/>
    </source>
</evidence>
<dbReference type="InterPro" id="IPR033436">
    <property type="entry name" value="MucB/RseB_C"/>
</dbReference>
<evidence type="ECO:0000256" key="3">
    <source>
        <dbReference type="ARBA" id="ARBA00022729"/>
    </source>
</evidence>
<comment type="subcellular location">
    <subcellularLocation>
        <location evidence="1">Periplasm</location>
    </subcellularLocation>
</comment>
<dbReference type="GO" id="GO:0045152">
    <property type="term" value="F:antisigma factor binding"/>
    <property type="evidence" value="ECO:0007669"/>
    <property type="project" value="TreeGrafter"/>
</dbReference>
<keyword evidence="4" id="KW-0574">Periplasm</keyword>
<dbReference type="PIRSF" id="PIRSF005427">
    <property type="entry name" value="RseB"/>
    <property type="match status" value="1"/>
</dbReference>
<evidence type="ECO:0000313" key="10">
    <source>
        <dbReference type="Proteomes" id="UP000184520"/>
    </source>
</evidence>
<keyword evidence="3 6" id="KW-0732">Signal</keyword>
<dbReference type="Gene3D" id="2.50.20.10">
    <property type="entry name" value="Lipoprotein localisation LolA/LolB/LppX"/>
    <property type="match status" value="1"/>
</dbReference>
<dbReference type="AlphaFoldDB" id="A0A1M5L499"/>
<evidence type="ECO:0000259" key="8">
    <source>
        <dbReference type="Pfam" id="PF17188"/>
    </source>
</evidence>
<evidence type="ECO:0000256" key="1">
    <source>
        <dbReference type="ARBA" id="ARBA00004418"/>
    </source>
</evidence>
<feature type="domain" description="MucB/RseB C-terminal" evidence="8">
    <location>
        <begin position="262"/>
        <end position="356"/>
    </location>
</feature>
<name>A0A1M5L499_9ALTE</name>
<comment type="similarity">
    <text evidence="2">Belongs to the RseB family.</text>
</comment>
<dbReference type="PANTHER" id="PTHR38782:SF1">
    <property type="entry name" value="SIGMA-E FACTOR REGULATORY PROTEIN RSEB"/>
    <property type="match status" value="1"/>
</dbReference>
<sequence>MFSKSYLIKRTVSTVRLLFLTGACAVSAVSFAQQSDAESPEQIASEPAEATPTPEQYVEPQNTSTAVLSPEQWLTRLAEANRTGNFEVSYVVTRPGQEVIPYLWRHAILEDGTEVEQLNLQNGPGQEMIRLNNVVSVFEPDAQPYSIYATAIAGPVPSDLLYDPLALTDGYQFITVGRTRVSGRAAQQIRIVSRDNNRYNYQLWLDEQTGMLLKLNMVDLQGTLLEQVQVTGVNLTEAPPTYFNKINPNALPTAVAMTPQSRRHEWDVSFLPLGMQEVKRETRRLALTGQVVEYKLFSDGLVDVSVYVQPAQDSLDSDVLLRNSTNTFLSLTNGQVQITVIGKIPPATANEIAHSLSASGAKG</sequence>
<evidence type="ECO:0000256" key="4">
    <source>
        <dbReference type="ARBA" id="ARBA00022764"/>
    </source>
</evidence>
<dbReference type="InterPro" id="IPR038484">
    <property type="entry name" value="MucB/RseB_C_sf"/>
</dbReference>
<dbReference type="CDD" id="cd16327">
    <property type="entry name" value="RseB"/>
    <property type="match status" value="1"/>
</dbReference>
<dbReference type="InterPro" id="IPR005588">
    <property type="entry name" value="MucB_RseB"/>
</dbReference>
<dbReference type="Pfam" id="PF17188">
    <property type="entry name" value="MucB_RseB_C"/>
    <property type="match status" value="1"/>
</dbReference>
<evidence type="ECO:0000313" key="9">
    <source>
        <dbReference type="EMBL" id="SHG59934.1"/>
    </source>
</evidence>
<dbReference type="InterPro" id="IPR033434">
    <property type="entry name" value="MucB/RseB_N"/>
</dbReference>
<feature type="signal peptide" evidence="6">
    <location>
        <begin position="1"/>
        <end position="32"/>
    </location>
</feature>
<reference evidence="10" key="1">
    <citation type="submission" date="2016-11" db="EMBL/GenBank/DDBJ databases">
        <authorList>
            <person name="Varghese N."/>
            <person name="Submissions S."/>
        </authorList>
    </citation>
    <scope>NUCLEOTIDE SEQUENCE [LARGE SCALE GENOMIC DNA]</scope>
    <source>
        <strain evidence="10">CGMCC 1.8995</strain>
    </source>
</reference>
<keyword evidence="10" id="KW-1185">Reference proteome</keyword>
<dbReference type="Proteomes" id="UP000184520">
    <property type="component" value="Unassembled WGS sequence"/>
</dbReference>
<proteinExistence type="inferred from homology"/>
<dbReference type="GO" id="GO:0032885">
    <property type="term" value="P:regulation of polysaccharide biosynthetic process"/>
    <property type="evidence" value="ECO:0007669"/>
    <property type="project" value="TreeGrafter"/>
</dbReference>
<dbReference type="GO" id="GO:0030288">
    <property type="term" value="C:outer membrane-bounded periplasmic space"/>
    <property type="evidence" value="ECO:0007669"/>
    <property type="project" value="TreeGrafter"/>
</dbReference>
<feature type="domain" description="MucB/RseB N-terminal" evidence="7">
    <location>
        <begin position="69"/>
        <end position="249"/>
    </location>
</feature>
<dbReference type="Pfam" id="PF03888">
    <property type="entry name" value="MucB_RseB"/>
    <property type="match status" value="1"/>
</dbReference>
<protein>
    <submittedName>
        <fullName evidence="9">Sigma-E factor negative regulatory protein RseB</fullName>
    </submittedName>
</protein>
<dbReference type="Gene3D" id="3.30.200.100">
    <property type="entry name" value="MucB/RseB, C-terminal domain"/>
    <property type="match status" value="1"/>
</dbReference>
<accession>A0A1M5L499</accession>